<accession>A0ABR5VY19</accession>
<protein>
    <submittedName>
        <fullName evidence="1">Uncharacterized protein</fullName>
    </submittedName>
</protein>
<proteinExistence type="predicted"/>
<evidence type="ECO:0000313" key="2">
    <source>
        <dbReference type="Proteomes" id="UP000075621"/>
    </source>
</evidence>
<organism evidence="1 2">
    <name type="scientific">Pseudoalteromonas agarivorans</name>
    <dbReference type="NCBI Taxonomy" id="176102"/>
    <lineage>
        <taxon>Bacteria</taxon>
        <taxon>Pseudomonadati</taxon>
        <taxon>Pseudomonadota</taxon>
        <taxon>Gammaproteobacteria</taxon>
        <taxon>Alteromonadales</taxon>
        <taxon>Pseudoalteromonadaceae</taxon>
        <taxon>Pseudoalteromonas</taxon>
    </lineage>
</organism>
<dbReference type="Proteomes" id="UP000075621">
    <property type="component" value="Unassembled WGS sequence"/>
</dbReference>
<sequence length="79" mass="9290">MTSKPLFNHLTANKKCIENISNRLKYTCLCKPIIKGGFWLVEAIKRGDELFAKRVLLLLKQYRHDIYTNRLKYLAFLAC</sequence>
<gene>
    <name evidence="1" type="ORF">A2I98_09045</name>
</gene>
<comment type="caution">
    <text evidence="1">The sequence shown here is derived from an EMBL/GenBank/DDBJ whole genome shotgun (WGS) entry which is preliminary data.</text>
</comment>
<evidence type="ECO:0000313" key="1">
    <source>
        <dbReference type="EMBL" id="KYL34682.1"/>
    </source>
</evidence>
<name>A0ABR5VY19_9GAMM</name>
<reference evidence="1 2" key="1">
    <citation type="submission" date="2016-03" db="EMBL/GenBank/DDBJ databases">
        <authorList>
            <person name="Zhang H."/>
            <person name="Liu R."/>
            <person name="Wang M."/>
            <person name="Wang H."/>
            <person name="Wang L."/>
            <person name="Song L."/>
        </authorList>
    </citation>
    <scope>NUCLEOTIDE SEQUENCE [LARGE SCALE GENOMIC DNA]</scope>
    <source>
        <strain evidence="1 2">DSM 16098</strain>
    </source>
</reference>
<dbReference type="EMBL" id="LVCM01000008">
    <property type="protein sequence ID" value="KYL34682.1"/>
    <property type="molecule type" value="Genomic_DNA"/>
</dbReference>